<keyword evidence="2" id="KW-1185">Reference proteome</keyword>
<name>A0A2A9PCF7_OPHUN</name>
<accession>A0A2A9PCF7</accession>
<evidence type="ECO:0000313" key="2">
    <source>
        <dbReference type="Proteomes" id="UP000037136"/>
    </source>
</evidence>
<reference evidence="1 2" key="2">
    <citation type="journal article" date="2017" name="Sci. Rep.">
        <title>Ant-infecting Ophiocordyceps genomes reveal a high diversity of potential behavioral manipulation genes and a possible major role for enterotoxins.</title>
        <authorList>
            <person name="de Bekker C."/>
            <person name="Ohm R.A."/>
            <person name="Evans H.C."/>
            <person name="Brachmann A."/>
            <person name="Hughes D.P."/>
        </authorList>
    </citation>
    <scope>NUCLEOTIDE SEQUENCE [LARGE SCALE GENOMIC DNA]</scope>
    <source>
        <strain evidence="1 2">SC16a</strain>
    </source>
</reference>
<gene>
    <name evidence="1" type="ORF">XA68_13346</name>
</gene>
<proteinExistence type="predicted"/>
<reference evidence="1 2" key="1">
    <citation type="journal article" date="2015" name="BMC Genomics">
        <title>Gene expression during zombie ant biting behavior reflects the complexity underlying fungal parasitic behavioral manipulation.</title>
        <authorList>
            <person name="de Bekker C."/>
            <person name="Ohm R.A."/>
            <person name="Loreto R.G."/>
            <person name="Sebastian A."/>
            <person name="Albert I."/>
            <person name="Merrow M."/>
            <person name="Brachmann A."/>
            <person name="Hughes D.P."/>
        </authorList>
    </citation>
    <scope>NUCLEOTIDE SEQUENCE [LARGE SCALE GENOMIC DNA]</scope>
    <source>
        <strain evidence="1 2">SC16a</strain>
    </source>
</reference>
<protein>
    <submittedName>
        <fullName evidence="1">Uncharacterized protein</fullName>
    </submittedName>
</protein>
<evidence type="ECO:0000313" key="1">
    <source>
        <dbReference type="EMBL" id="PFH58691.1"/>
    </source>
</evidence>
<comment type="caution">
    <text evidence="1">The sequence shown here is derived from an EMBL/GenBank/DDBJ whole genome shotgun (WGS) entry which is preliminary data.</text>
</comment>
<dbReference type="EMBL" id="LAZP02000267">
    <property type="protein sequence ID" value="PFH58691.1"/>
    <property type="molecule type" value="Genomic_DNA"/>
</dbReference>
<organism evidence="1 2">
    <name type="scientific">Ophiocordyceps unilateralis</name>
    <name type="common">Zombie-ant fungus</name>
    <name type="synonym">Torrubia unilateralis</name>
    <dbReference type="NCBI Taxonomy" id="268505"/>
    <lineage>
        <taxon>Eukaryota</taxon>
        <taxon>Fungi</taxon>
        <taxon>Dikarya</taxon>
        <taxon>Ascomycota</taxon>
        <taxon>Pezizomycotina</taxon>
        <taxon>Sordariomycetes</taxon>
        <taxon>Hypocreomycetidae</taxon>
        <taxon>Hypocreales</taxon>
        <taxon>Ophiocordycipitaceae</taxon>
        <taxon>Ophiocordyceps</taxon>
    </lineage>
</organism>
<dbReference type="AlphaFoldDB" id="A0A2A9PCF7"/>
<dbReference type="Proteomes" id="UP000037136">
    <property type="component" value="Unassembled WGS sequence"/>
</dbReference>
<sequence length="95" mass="10702">MSLPTAFFSHRRCNLDENTHGSPCCPLSPIAHRISRHLTDRSAPHEASRWTPTVTPGGRHVGRITGFLCVPGSELMPENHDAMRYYQKKSCRLCD</sequence>